<dbReference type="AlphaFoldDB" id="A0A914C3M9"/>
<keyword evidence="1" id="KW-1133">Transmembrane helix</keyword>
<keyword evidence="1" id="KW-0472">Membrane</keyword>
<organism evidence="2 3">
    <name type="scientific">Acrobeloides nanus</name>
    <dbReference type="NCBI Taxonomy" id="290746"/>
    <lineage>
        <taxon>Eukaryota</taxon>
        <taxon>Metazoa</taxon>
        <taxon>Ecdysozoa</taxon>
        <taxon>Nematoda</taxon>
        <taxon>Chromadorea</taxon>
        <taxon>Rhabditida</taxon>
        <taxon>Tylenchina</taxon>
        <taxon>Cephalobomorpha</taxon>
        <taxon>Cephaloboidea</taxon>
        <taxon>Cephalobidae</taxon>
        <taxon>Acrobeloides</taxon>
    </lineage>
</organism>
<dbReference type="Proteomes" id="UP000887540">
    <property type="component" value="Unplaced"/>
</dbReference>
<dbReference type="WBParaSite" id="ACRNAN_Path_219.g811.t1">
    <property type="protein sequence ID" value="ACRNAN_Path_219.g811.t1"/>
    <property type="gene ID" value="ACRNAN_Path_219.g811"/>
</dbReference>
<sequence>MDIYSQTYVAGPDKNISTVWMNYGPDSSVLDADETGTIRNVHEMHSGNHKYLNDTTTSTINIDQLFHKSQEPLYIPHSTSYTPRNGKGTRRNWLKIFGAICCVLILVMMFIFGAYFFYKMAYYMPQMGYEYPGLGFEHVEEPLGPGIYKTRRIIEGFSIG</sequence>
<feature type="transmembrane region" description="Helical" evidence="1">
    <location>
        <begin position="93"/>
        <end position="118"/>
    </location>
</feature>
<reference evidence="3" key="1">
    <citation type="submission" date="2022-11" db="UniProtKB">
        <authorList>
            <consortium name="WormBaseParasite"/>
        </authorList>
    </citation>
    <scope>IDENTIFICATION</scope>
</reference>
<evidence type="ECO:0000256" key="1">
    <source>
        <dbReference type="SAM" id="Phobius"/>
    </source>
</evidence>
<keyword evidence="1" id="KW-0812">Transmembrane</keyword>
<accession>A0A914C3M9</accession>
<name>A0A914C3M9_9BILA</name>
<proteinExistence type="predicted"/>
<evidence type="ECO:0000313" key="2">
    <source>
        <dbReference type="Proteomes" id="UP000887540"/>
    </source>
</evidence>
<keyword evidence="2" id="KW-1185">Reference proteome</keyword>
<protein>
    <submittedName>
        <fullName evidence="3">Uncharacterized protein</fullName>
    </submittedName>
</protein>
<evidence type="ECO:0000313" key="3">
    <source>
        <dbReference type="WBParaSite" id="ACRNAN_Path_219.g811.t1"/>
    </source>
</evidence>